<protein>
    <submittedName>
        <fullName evidence="2">Uncharacterized protein</fullName>
    </submittedName>
</protein>
<keyword evidence="1" id="KW-1133">Transmembrane helix</keyword>
<feature type="transmembrane region" description="Helical" evidence="1">
    <location>
        <begin position="176"/>
        <end position="199"/>
    </location>
</feature>
<dbReference type="EMBL" id="JADYXP020000003">
    <property type="protein sequence ID" value="KAL0128245.1"/>
    <property type="molecule type" value="Genomic_DNA"/>
</dbReference>
<name>A0AAW2GL96_9HYME</name>
<evidence type="ECO:0000256" key="1">
    <source>
        <dbReference type="SAM" id="Phobius"/>
    </source>
</evidence>
<sequence length="270" mass="31291">MHQHQSGLPVQLLHSTHWPLPSGDCRTVPRHVACRTPWFRISYPRIRGIRTLRERSAATYALLTNHCVAIALPLHFCIRLAALECVAEGFKISARVVSPRESAYFSFKREAKNFLPQVKFFRIDFLSKRKRKSRSGEMSGHGGATEGNLSFSRYLLFTKLSAYFRDSHVVYSVHHFASFILIFVILEKYLAFYISLILINKVFKETDACRQWLLLKTTYVARERKMSSASVCQLIFVAEYLTLQNRSKITSFFTFKANFDVNCYRVLKLN</sequence>
<proteinExistence type="predicted"/>
<evidence type="ECO:0000313" key="3">
    <source>
        <dbReference type="Proteomes" id="UP001430953"/>
    </source>
</evidence>
<reference evidence="2 3" key="1">
    <citation type="submission" date="2023-03" db="EMBL/GenBank/DDBJ databases">
        <title>High recombination rates correlate with genetic variation in Cardiocondyla obscurior ants.</title>
        <authorList>
            <person name="Errbii M."/>
        </authorList>
    </citation>
    <scope>NUCLEOTIDE SEQUENCE [LARGE SCALE GENOMIC DNA]</scope>
    <source>
        <strain evidence="2">Alpha-2009</strain>
        <tissue evidence="2">Whole body</tissue>
    </source>
</reference>
<keyword evidence="3" id="KW-1185">Reference proteome</keyword>
<keyword evidence="1" id="KW-0812">Transmembrane</keyword>
<keyword evidence="1" id="KW-0472">Membrane</keyword>
<dbReference type="AlphaFoldDB" id="A0AAW2GL96"/>
<organism evidence="2 3">
    <name type="scientific">Cardiocondyla obscurior</name>
    <dbReference type="NCBI Taxonomy" id="286306"/>
    <lineage>
        <taxon>Eukaryota</taxon>
        <taxon>Metazoa</taxon>
        <taxon>Ecdysozoa</taxon>
        <taxon>Arthropoda</taxon>
        <taxon>Hexapoda</taxon>
        <taxon>Insecta</taxon>
        <taxon>Pterygota</taxon>
        <taxon>Neoptera</taxon>
        <taxon>Endopterygota</taxon>
        <taxon>Hymenoptera</taxon>
        <taxon>Apocrita</taxon>
        <taxon>Aculeata</taxon>
        <taxon>Formicoidea</taxon>
        <taxon>Formicidae</taxon>
        <taxon>Myrmicinae</taxon>
        <taxon>Cardiocondyla</taxon>
    </lineage>
</organism>
<comment type="caution">
    <text evidence="2">The sequence shown here is derived from an EMBL/GenBank/DDBJ whole genome shotgun (WGS) entry which is preliminary data.</text>
</comment>
<dbReference type="Proteomes" id="UP001430953">
    <property type="component" value="Unassembled WGS sequence"/>
</dbReference>
<evidence type="ECO:0000313" key="2">
    <source>
        <dbReference type="EMBL" id="KAL0128245.1"/>
    </source>
</evidence>
<gene>
    <name evidence="2" type="ORF">PUN28_003479</name>
</gene>
<accession>A0AAW2GL96</accession>